<dbReference type="HOGENOM" id="CLU_1562931_0_0_1"/>
<proteinExistence type="predicted"/>
<dbReference type="Proteomes" id="UP000030663">
    <property type="component" value="Unassembled WGS sequence"/>
</dbReference>
<evidence type="ECO:0000313" key="2">
    <source>
        <dbReference type="EMBL" id="EXK80179.1"/>
    </source>
</evidence>
<dbReference type="EMBL" id="JH658449">
    <property type="protein sequence ID" value="EXK80179.1"/>
    <property type="molecule type" value="Genomic_DNA"/>
</dbReference>
<dbReference type="AlphaFoldDB" id="X0BP17"/>
<organism evidence="2 3">
    <name type="scientific">Fusarium oxysporum f. sp. raphani 54005</name>
    <dbReference type="NCBI Taxonomy" id="1089458"/>
    <lineage>
        <taxon>Eukaryota</taxon>
        <taxon>Fungi</taxon>
        <taxon>Dikarya</taxon>
        <taxon>Ascomycota</taxon>
        <taxon>Pezizomycotina</taxon>
        <taxon>Sordariomycetes</taxon>
        <taxon>Hypocreomycetidae</taxon>
        <taxon>Hypocreales</taxon>
        <taxon>Nectriaceae</taxon>
        <taxon>Fusarium</taxon>
        <taxon>Fusarium oxysporum species complex</taxon>
    </lineage>
</organism>
<sequence length="175" mass="19035">MAIKMAMMLGQNNSHHEASLSVYDCASPLSSIFTISSRPSSTASSIALRRAQIENGVLVTKCDYNPPTEEWTNNCQEMDGDEHWGEGGKLSEVLESRGLSGKIKPLFALDAESGEPYTLFELSGTIHFINAADDSLERVTYPQELTEILGTITDPDSGLADVSTTTVQEPYSLDK</sequence>
<accession>X0BP17</accession>
<dbReference type="OrthoDB" id="4678058at2759"/>
<keyword evidence="3" id="KW-1185">Reference proteome</keyword>
<name>X0BP17_FUSOX</name>
<protein>
    <submittedName>
        <fullName evidence="2">Uncharacterized protein</fullName>
    </submittedName>
</protein>
<evidence type="ECO:0000256" key="1">
    <source>
        <dbReference type="SAM" id="MobiDB-lite"/>
    </source>
</evidence>
<evidence type="ECO:0000313" key="3">
    <source>
        <dbReference type="Proteomes" id="UP000030663"/>
    </source>
</evidence>
<feature type="region of interest" description="Disordered" evidence="1">
    <location>
        <begin position="156"/>
        <end position="175"/>
    </location>
</feature>
<gene>
    <name evidence="2" type="ORF">FOQG_15260</name>
</gene>
<reference evidence="2 3" key="1">
    <citation type="submission" date="2011-11" db="EMBL/GenBank/DDBJ databases">
        <title>The Genome Sequence of Fusarium oxysporum PHW815.</title>
        <authorList>
            <consortium name="The Broad Institute Genome Sequencing Platform"/>
            <person name="Ma L.-J."/>
            <person name="Gale L.R."/>
            <person name="Schwartz D.C."/>
            <person name="Zhou S."/>
            <person name="Corby-Kistler H."/>
            <person name="Young S.K."/>
            <person name="Zeng Q."/>
            <person name="Gargeya S."/>
            <person name="Fitzgerald M."/>
            <person name="Haas B."/>
            <person name="Abouelleil A."/>
            <person name="Alvarado L."/>
            <person name="Arachchi H.M."/>
            <person name="Berlin A."/>
            <person name="Brown A."/>
            <person name="Chapman S.B."/>
            <person name="Chen Z."/>
            <person name="Dunbar C."/>
            <person name="Freedman E."/>
            <person name="Gearin G."/>
            <person name="Goldberg J."/>
            <person name="Griggs A."/>
            <person name="Gujja S."/>
            <person name="Heiman D."/>
            <person name="Howarth C."/>
            <person name="Larson L."/>
            <person name="Lui A."/>
            <person name="MacDonald P.J.P."/>
            <person name="Montmayeur A."/>
            <person name="Murphy C."/>
            <person name="Neiman D."/>
            <person name="Pearson M."/>
            <person name="Priest M."/>
            <person name="Roberts A."/>
            <person name="Saif S."/>
            <person name="Shea T."/>
            <person name="Shenoy N."/>
            <person name="Sisk P."/>
            <person name="Stolte C."/>
            <person name="Sykes S."/>
            <person name="Wortman J."/>
            <person name="Nusbaum C."/>
            <person name="Birren B."/>
        </authorList>
    </citation>
    <scope>NUCLEOTIDE SEQUENCE [LARGE SCALE GENOMIC DNA]</scope>
    <source>
        <strain evidence="2 3">54005</strain>
    </source>
</reference>